<feature type="transmembrane region" description="Helical" evidence="1">
    <location>
        <begin position="110"/>
        <end position="128"/>
    </location>
</feature>
<dbReference type="Proteomes" id="UP000184363">
    <property type="component" value="Unassembled WGS sequence"/>
</dbReference>
<protein>
    <submittedName>
        <fullName evidence="2">Uncharacterized membrane protein YoaK, UPF0700 family</fullName>
    </submittedName>
</protein>
<feature type="transmembrane region" description="Helical" evidence="1">
    <location>
        <begin position="82"/>
        <end position="104"/>
    </location>
</feature>
<dbReference type="PANTHER" id="PTHR37314">
    <property type="entry name" value="SLR0142 PROTEIN"/>
    <property type="match status" value="1"/>
</dbReference>
<feature type="transmembrane region" description="Helical" evidence="1">
    <location>
        <begin position="46"/>
        <end position="70"/>
    </location>
</feature>
<proteinExistence type="predicted"/>
<sequence length="216" mass="22098">MLLLVLTLVTGVIDAVSLLTLGRVFVANMTGNVVVTGFAIAGVPDYSLPTSLAALACFMIGAAIAGRLLVDKIADRGELLRASVLVEAVLIAICLVIVLVRPPVVDSPPTIATAAVAALAMGVQNTLARRVGVPDLTTTLISMPMVGLAADHRHTNRPAVIRRASAIICLMAGAFLGALAIHVGGAALALGVILVLLGGVALTAHVLIRRGPDWEN</sequence>
<keyword evidence="1" id="KW-0472">Membrane</keyword>
<evidence type="ECO:0000313" key="3">
    <source>
        <dbReference type="Proteomes" id="UP000184363"/>
    </source>
</evidence>
<dbReference type="Pfam" id="PF06912">
    <property type="entry name" value="DUF1275"/>
    <property type="match status" value="1"/>
</dbReference>
<dbReference type="EMBL" id="FRAP01000011">
    <property type="protein sequence ID" value="SHK73336.1"/>
    <property type="molecule type" value="Genomic_DNA"/>
</dbReference>
<keyword evidence="1" id="KW-1133">Transmembrane helix</keyword>
<feature type="transmembrane region" description="Helical" evidence="1">
    <location>
        <begin position="160"/>
        <end position="181"/>
    </location>
</feature>
<feature type="transmembrane region" description="Helical" evidence="1">
    <location>
        <begin position="187"/>
        <end position="208"/>
    </location>
</feature>
<evidence type="ECO:0000256" key="1">
    <source>
        <dbReference type="SAM" id="Phobius"/>
    </source>
</evidence>
<dbReference type="AlphaFoldDB" id="A0A1M6UWA0"/>
<gene>
    <name evidence="2" type="ORF">SAMN05443637_11143</name>
</gene>
<dbReference type="PANTHER" id="PTHR37314:SF4">
    <property type="entry name" value="UPF0700 TRANSMEMBRANE PROTEIN YOAK"/>
    <property type="match status" value="1"/>
</dbReference>
<reference evidence="2 3" key="1">
    <citation type="submission" date="2016-11" db="EMBL/GenBank/DDBJ databases">
        <authorList>
            <person name="Jaros S."/>
            <person name="Januszkiewicz K."/>
            <person name="Wedrychowicz H."/>
        </authorList>
    </citation>
    <scope>NUCLEOTIDE SEQUENCE [LARGE SCALE GENOMIC DNA]</scope>
    <source>
        <strain evidence="2 3">DSM 43832</strain>
    </source>
</reference>
<keyword evidence="3" id="KW-1185">Reference proteome</keyword>
<name>A0A1M6UWA0_PSETH</name>
<dbReference type="STRING" id="1848.SAMN05443637_11143"/>
<organism evidence="2 3">
    <name type="scientific">Pseudonocardia thermophila</name>
    <dbReference type="NCBI Taxonomy" id="1848"/>
    <lineage>
        <taxon>Bacteria</taxon>
        <taxon>Bacillati</taxon>
        <taxon>Actinomycetota</taxon>
        <taxon>Actinomycetes</taxon>
        <taxon>Pseudonocardiales</taxon>
        <taxon>Pseudonocardiaceae</taxon>
        <taxon>Pseudonocardia</taxon>
    </lineage>
</organism>
<dbReference type="InterPro" id="IPR010699">
    <property type="entry name" value="DUF1275"/>
</dbReference>
<keyword evidence="1" id="KW-0812">Transmembrane</keyword>
<evidence type="ECO:0000313" key="2">
    <source>
        <dbReference type="EMBL" id="SHK73336.1"/>
    </source>
</evidence>
<accession>A0A1M6UWA0</accession>